<evidence type="ECO:0000313" key="10">
    <source>
        <dbReference type="Proteomes" id="UP000015101"/>
    </source>
</evidence>
<dbReference type="OMA" id="TRCRPYQ"/>
<dbReference type="STRING" id="6412.T1F2K9"/>
<reference evidence="9" key="3">
    <citation type="submission" date="2015-06" db="UniProtKB">
        <authorList>
            <consortium name="EnsemblMetazoa"/>
        </authorList>
    </citation>
    <scope>IDENTIFICATION</scope>
</reference>
<proteinExistence type="inferred from homology"/>
<evidence type="ECO:0000256" key="7">
    <source>
        <dbReference type="SAM" id="MobiDB-lite"/>
    </source>
</evidence>
<dbReference type="AlphaFoldDB" id="T1F2K9"/>
<dbReference type="KEGG" id="hro:HELRODRAFT_170048"/>
<dbReference type="EnsemblMetazoa" id="HelroT170048">
    <property type="protein sequence ID" value="HelroP170048"/>
    <property type="gene ID" value="HelroG170048"/>
</dbReference>
<dbReference type="CTD" id="20203058"/>
<evidence type="ECO:0000256" key="2">
    <source>
        <dbReference type="ARBA" id="ARBA00008320"/>
    </source>
</evidence>
<evidence type="ECO:0000256" key="5">
    <source>
        <dbReference type="ARBA" id="ARBA00023242"/>
    </source>
</evidence>
<dbReference type="GeneID" id="20203058"/>
<dbReference type="FunFam" id="3.40.50.150:FF:000566">
    <property type="entry name" value="tRNA (adenine(58)-N(1))-methyltransferase non-catalytic subunit TRM6"/>
    <property type="match status" value="1"/>
</dbReference>
<dbReference type="GO" id="GO:0005634">
    <property type="term" value="C:nucleus"/>
    <property type="evidence" value="ECO:0000318"/>
    <property type="project" value="GO_Central"/>
</dbReference>
<dbReference type="eggNOG" id="KOG1416">
    <property type="taxonomic scope" value="Eukaryota"/>
</dbReference>
<evidence type="ECO:0000256" key="4">
    <source>
        <dbReference type="ARBA" id="ARBA00022694"/>
    </source>
</evidence>
<dbReference type="InParanoid" id="T1F2K9"/>
<gene>
    <name evidence="9" type="primary">20203058</name>
    <name evidence="8" type="ORF">HELRODRAFT_170048</name>
</gene>
<dbReference type="GO" id="GO:0030488">
    <property type="term" value="P:tRNA methylation"/>
    <property type="evidence" value="ECO:0007669"/>
    <property type="project" value="InterPro"/>
</dbReference>
<organism evidence="9 10">
    <name type="scientific">Helobdella robusta</name>
    <name type="common">Californian leech</name>
    <dbReference type="NCBI Taxonomy" id="6412"/>
    <lineage>
        <taxon>Eukaryota</taxon>
        <taxon>Metazoa</taxon>
        <taxon>Spiralia</taxon>
        <taxon>Lophotrochozoa</taxon>
        <taxon>Annelida</taxon>
        <taxon>Clitellata</taxon>
        <taxon>Hirudinea</taxon>
        <taxon>Rhynchobdellida</taxon>
        <taxon>Glossiphoniidae</taxon>
        <taxon>Helobdella</taxon>
    </lineage>
</organism>
<feature type="compositionally biased region" description="Acidic residues" evidence="7">
    <location>
        <begin position="268"/>
        <end position="292"/>
    </location>
</feature>
<dbReference type="InterPro" id="IPR029063">
    <property type="entry name" value="SAM-dependent_MTases_sf"/>
</dbReference>
<keyword evidence="4" id="KW-0819">tRNA processing</keyword>
<dbReference type="EMBL" id="KB096183">
    <property type="protein sequence ID" value="ESO07510.1"/>
    <property type="molecule type" value="Genomic_DNA"/>
</dbReference>
<dbReference type="Pfam" id="PF04189">
    <property type="entry name" value="Gcd10p"/>
    <property type="match status" value="1"/>
</dbReference>
<sequence>MSSKKIVQEGDTVILKKDSDSKVIKIISNKACGKDDVIANDNRNLIDDKTNQKLTKEEIQEMRKTGIGGEAIVDNLIVNSSTFSKKTDFSKQKYVNKKSKKHVTVFTLLECNTRNLLEMYHSKGPTKICNLRMDSLAQILCHANIHHGGRYLVVDGCLGLVLGSIIERLNGSGLVMNLYTGSAPSRPAIHLSYQFVEEQLKVLHDFPLINVAMLKPHVNERLGSDGLYQNNNVTSNNNNLTNNNDKESVCDERVNVDKNSLINSISETNEEEAGDDDDDIDDNIANDDDDDVVREGKHKMSKPRLDREERDRRRKERREKIGRVKLIIEENSFDGLIIATRMHTTPLLRHLLRHLSSSRPFVVFSPYKEVLMDSYMFLKDSNQVVLLKMFETWLRNYQILPERSHPHVNMSGSGGYLLTGFTVHD</sequence>
<protein>
    <recommendedName>
        <fullName evidence="3">tRNA (adenine(58)-N(1))-methyltransferase non-catalytic subunit TRM6</fullName>
    </recommendedName>
    <alternativeName>
        <fullName evidence="6">tRNA(m1A58)-methyltransferase subunit TRM6</fullName>
    </alternativeName>
</protein>
<evidence type="ECO:0000256" key="1">
    <source>
        <dbReference type="ARBA" id="ARBA00004123"/>
    </source>
</evidence>
<evidence type="ECO:0000313" key="8">
    <source>
        <dbReference type="EMBL" id="ESO07510.1"/>
    </source>
</evidence>
<keyword evidence="10" id="KW-1185">Reference proteome</keyword>
<dbReference type="OrthoDB" id="10254665at2759"/>
<dbReference type="PANTHER" id="PTHR12945:SF0">
    <property type="entry name" value="TRNA (ADENINE(58)-N(1))-METHYLTRANSFERASE NON-CATALYTIC SUBUNIT TRM6"/>
    <property type="match status" value="1"/>
</dbReference>
<accession>T1F2K9</accession>
<dbReference type="GO" id="GO:0031515">
    <property type="term" value="C:tRNA (m1A) methyltransferase complex"/>
    <property type="evidence" value="ECO:0000318"/>
    <property type="project" value="GO_Central"/>
</dbReference>
<dbReference type="Proteomes" id="UP000015101">
    <property type="component" value="Unassembled WGS sequence"/>
</dbReference>
<reference evidence="10" key="1">
    <citation type="submission" date="2012-12" db="EMBL/GenBank/DDBJ databases">
        <authorList>
            <person name="Hellsten U."/>
            <person name="Grimwood J."/>
            <person name="Chapman J.A."/>
            <person name="Shapiro H."/>
            <person name="Aerts A."/>
            <person name="Otillar R.P."/>
            <person name="Terry A.Y."/>
            <person name="Boore J.L."/>
            <person name="Simakov O."/>
            <person name="Marletaz F."/>
            <person name="Cho S.-J."/>
            <person name="Edsinger-Gonzales E."/>
            <person name="Havlak P."/>
            <person name="Kuo D.-H."/>
            <person name="Larsson T."/>
            <person name="Lv J."/>
            <person name="Arendt D."/>
            <person name="Savage R."/>
            <person name="Osoegawa K."/>
            <person name="de Jong P."/>
            <person name="Lindberg D.R."/>
            <person name="Seaver E.C."/>
            <person name="Weisblat D.A."/>
            <person name="Putnam N.H."/>
            <person name="Grigoriev I.V."/>
            <person name="Rokhsar D.S."/>
        </authorList>
    </citation>
    <scope>NUCLEOTIDE SEQUENCE</scope>
</reference>
<evidence type="ECO:0000256" key="3">
    <source>
        <dbReference type="ARBA" id="ARBA00021704"/>
    </source>
</evidence>
<dbReference type="FunCoup" id="T1F2K9">
    <property type="interactions" value="1029"/>
</dbReference>
<comment type="similarity">
    <text evidence="2">Belongs to the TRM6/GCD10 family.</text>
</comment>
<feature type="region of interest" description="Disordered" evidence="7">
    <location>
        <begin position="261"/>
        <end position="316"/>
    </location>
</feature>
<name>T1F2K9_HELRO</name>
<feature type="compositionally biased region" description="Low complexity" evidence="7">
    <location>
        <begin position="230"/>
        <end position="243"/>
    </location>
</feature>
<comment type="subcellular location">
    <subcellularLocation>
        <location evidence="1">Nucleus</location>
    </subcellularLocation>
</comment>
<dbReference type="PANTHER" id="PTHR12945">
    <property type="entry name" value="TRANSLATION INITIATION FACTOR EIF3-RELATED"/>
    <property type="match status" value="1"/>
</dbReference>
<dbReference type="HOGENOM" id="CLU_010916_0_0_1"/>
<dbReference type="Gene3D" id="3.40.50.150">
    <property type="entry name" value="Vaccinia Virus protein VP39"/>
    <property type="match status" value="1"/>
</dbReference>
<dbReference type="InterPro" id="IPR017423">
    <property type="entry name" value="TRM6"/>
</dbReference>
<dbReference type="EMBL" id="AMQM01003465">
    <property type="status" value="NOT_ANNOTATED_CDS"/>
    <property type="molecule type" value="Genomic_DNA"/>
</dbReference>
<reference evidence="8 10" key="2">
    <citation type="journal article" date="2013" name="Nature">
        <title>Insights into bilaterian evolution from three spiralian genomes.</title>
        <authorList>
            <person name="Simakov O."/>
            <person name="Marletaz F."/>
            <person name="Cho S.J."/>
            <person name="Edsinger-Gonzales E."/>
            <person name="Havlak P."/>
            <person name="Hellsten U."/>
            <person name="Kuo D.H."/>
            <person name="Larsson T."/>
            <person name="Lv J."/>
            <person name="Arendt D."/>
            <person name="Savage R."/>
            <person name="Osoegawa K."/>
            <person name="de Jong P."/>
            <person name="Grimwood J."/>
            <person name="Chapman J.A."/>
            <person name="Shapiro H."/>
            <person name="Aerts A."/>
            <person name="Otillar R.P."/>
            <person name="Terry A.Y."/>
            <person name="Boore J.L."/>
            <person name="Grigoriev I.V."/>
            <person name="Lindberg D.R."/>
            <person name="Seaver E.C."/>
            <person name="Weisblat D.A."/>
            <person name="Putnam N.H."/>
            <person name="Rokhsar D.S."/>
        </authorList>
    </citation>
    <scope>NUCLEOTIDE SEQUENCE</scope>
</reference>
<evidence type="ECO:0000313" key="9">
    <source>
        <dbReference type="EnsemblMetazoa" id="HelroP170048"/>
    </source>
</evidence>
<dbReference type="RefSeq" id="XP_009014121.1">
    <property type="nucleotide sequence ID" value="XM_009015873.1"/>
</dbReference>
<keyword evidence="5" id="KW-0539">Nucleus</keyword>
<evidence type="ECO:0000256" key="6">
    <source>
        <dbReference type="ARBA" id="ARBA00032319"/>
    </source>
</evidence>
<feature type="region of interest" description="Disordered" evidence="7">
    <location>
        <begin position="225"/>
        <end position="248"/>
    </location>
</feature>